<evidence type="ECO:0000259" key="6">
    <source>
        <dbReference type="Pfam" id="PF00591"/>
    </source>
</evidence>
<comment type="similarity">
    <text evidence="5">Belongs to the anthranilate phosphoribosyltransferase family.</text>
</comment>
<feature type="domain" description="Glycosyl transferase family 3" evidence="6">
    <location>
        <begin position="74"/>
        <end position="323"/>
    </location>
</feature>
<dbReference type="PANTHER" id="PTHR43285">
    <property type="entry name" value="ANTHRANILATE PHOSPHORIBOSYLTRANSFERASE"/>
    <property type="match status" value="1"/>
</dbReference>
<keyword evidence="5" id="KW-0028">Amino-acid biosynthesis</keyword>
<feature type="binding site" evidence="5">
    <location>
        <position position="225"/>
    </location>
    <ligand>
        <name>Mg(2+)</name>
        <dbReference type="ChEBI" id="CHEBI:18420"/>
        <label>1</label>
    </ligand>
</feature>
<dbReference type="EC" id="2.4.2.18" evidence="5"/>
<keyword evidence="5" id="KW-0479">Metal-binding</keyword>
<dbReference type="PANTHER" id="PTHR43285:SF2">
    <property type="entry name" value="ANTHRANILATE PHOSPHORIBOSYLTRANSFERASE"/>
    <property type="match status" value="1"/>
</dbReference>
<feature type="binding site" evidence="5">
    <location>
        <position position="119"/>
    </location>
    <ligand>
        <name>5-phospho-alpha-D-ribose 1-diphosphate</name>
        <dbReference type="ChEBI" id="CHEBI:58017"/>
    </ligand>
</feature>
<dbReference type="Gene3D" id="1.20.970.10">
    <property type="entry name" value="Transferase, Pyrimidine Nucleoside Phosphorylase, Chain C"/>
    <property type="match status" value="1"/>
</dbReference>
<feature type="binding site" evidence="5">
    <location>
        <position position="79"/>
    </location>
    <ligand>
        <name>5-phospho-alpha-D-ribose 1-diphosphate</name>
        <dbReference type="ChEBI" id="CHEBI:58017"/>
    </ligand>
</feature>
<evidence type="ECO:0000256" key="4">
    <source>
        <dbReference type="ARBA" id="ARBA00023141"/>
    </source>
</evidence>
<dbReference type="SUPFAM" id="SSF47648">
    <property type="entry name" value="Nucleoside phosphorylase/phosphoribosyltransferase N-terminal domain"/>
    <property type="match status" value="1"/>
</dbReference>
<feature type="binding site" evidence="5">
    <location>
        <position position="110"/>
    </location>
    <ligand>
        <name>anthranilate</name>
        <dbReference type="ChEBI" id="CHEBI:16567"/>
        <label>1</label>
    </ligand>
</feature>
<dbReference type="HAMAP" id="MF_00211">
    <property type="entry name" value="TrpD"/>
    <property type="match status" value="1"/>
</dbReference>
<dbReference type="Pfam" id="PF02885">
    <property type="entry name" value="Glycos_trans_3N"/>
    <property type="match status" value="1"/>
</dbReference>
<feature type="binding site" evidence="5">
    <location>
        <begin position="89"/>
        <end position="92"/>
    </location>
    <ligand>
        <name>5-phospho-alpha-D-ribose 1-diphosphate</name>
        <dbReference type="ChEBI" id="CHEBI:58017"/>
    </ligand>
</feature>
<evidence type="ECO:0000256" key="3">
    <source>
        <dbReference type="ARBA" id="ARBA00022822"/>
    </source>
</evidence>
<dbReference type="InterPro" id="IPR035902">
    <property type="entry name" value="Nuc_phospho_transferase"/>
</dbReference>
<comment type="function">
    <text evidence="5">Catalyzes the transfer of the phosphoribosyl group of 5-phosphorylribose-1-pyrophosphate (PRPP) to anthranilate to yield N-(5'-phosphoribosyl)-anthranilate (PRA).</text>
</comment>
<feature type="binding site" evidence="5">
    <location>
        <position position="224"/>
    </location>
    <ligand>
        <name>Mg(2+)</name>
        <dbReference type="ChEBI" id="CHEBI:18420"/>
        <label>2</label>
    </ligand>
</feature>
<dbReference type="Gene3D" id="3.40.1030.10">
    <property type="entry name" value="Nucleoside phosphorylase/phosphoribosyltransferase catalytic domain"/>
    <property type="match status" value="1"/>
</dbReference>
<dbReference type="InterPro" id="IPR005940">
    <property type="entry name" value="Anthranilate_Pribosyl_Tfrase"/>
</dbReference>
<proteinExistence type="inferred from homology"/>
<name>A0ABN0W8Q2_9BACI</name>
<dbReference type="InterPro" id="IPR036320">
    <property type="entry name" value="Glycosyl_Trfase_fam3_N_dom_sf"/>
</dbReference>
<keyword evidence="9" id="KW-1185">Reference proteome</keyword>
<evidence type="ECO:0000256" key="5">
    <source>
        <dbReference type="HAMAP-Rule" id="MF_00211"/>
    </source>
</evidence>
<comment type="pathway">
    <text evidence="5">Amino-acid biosynthesis; L-tryptophan biosynthesis; L-tryptophan from chorismate: step 2/5.</text>
</comment>
<feature type="binding site" evidence="5">
    <location>
        <position position="79"/>
    </location>
    <ligand>
        <name>anthranilate</name>
        <dbReference type="ChEBI" id="CHEBI:16567"/>
        <label>1</label>
    </ligand>
</feature>
<feature type="binding site" evidence="5">
    <location>
        <position position="165"/>
    </location>
    <ligand>
        <name>anthranilate</name>
        <dbReference type="ChEBI" id="CHEBI:16567"/>
        <label>2</label>
    </ligand>
</feature>
<evidence type="ECO:0000313" key="8">
    <source>
        <dbReference type="EMBL" id="GAA0329114.1"/>
    </source>
</evidence>
<evidence type="ECO:0000256" key="2">
    <source>
        <dbReference type="ARBA" id="ARBA00022679"/>
    </source>
</evidence>
<dbReference type="EMBL" id="BAAADJ010000021">
    <property type="protein sequence ID" value="GAA0329114.1"/>
    <property type="molecule type" value="Genomic_DNA"/>
</dbReference>
<comment type="caution">
    <text evidence="8">The sequence shown here is derived from an EMBL/GenBank/DDBJ whole genome shotgun (WGS) entry which is preliminary data.</text>
</comment>
<dbReference type="NCBIfam" id="TIGR01245">
    <property type="entry name" value="trpD"/>
    <property type="match status" value="1"/>
</dbReference>
<comment type="cofactor">
    <cofactor evidence="5">
        <name>Mg(2+)</name>
        <dbReference type="ChEBI" id="CHEBI:18420"/>
    </cofactor>
    <text evidence="5">Binds 2 magnesium ions per monomer.</text>
</comment>
<keyword evidence="4 5" id="KW-0057">Aromatic amino acid biosynthesis</keyword>
<comment type="caution">
    <text evidence="5">Lacks conserved residue(s) required for the propagation of feature annotation.</text>
</comment>
<evidence type="ECO:0000313" key="9">
    <source>
        <dbReference type="Proteomes" id="UP001500782"/>
    </source>
</evidence>
<feature type="binding site" evidence="5">
    <location>
        <position position="87"/>
    </location>
    <ligand>
        <name>5-phospho-alpha-D-ribose 1-diphosphate</name>
        <dbReference type="ChEBI" id="CHEBI:58017"/>
    </ligand>
</feature>
<dbReference type="Pfam" id="PF00591">
    <property type="entry name" value="Glycos_transf_3"/>
    <property type="match status" value="1"/>
</dbReference>
<feature type="binding site" evidence="5">
    <location>
        <position position="225"/>
    </location>
    <ligand>
        <name>Mg(2+)</name>
        <dbReference type="ChEBI" id="CHEBI:18420"/>
        <label>2</label>
    </ligand>
</feature>
<feature type="domain" description="Glycosyl transferase family 3 N-terminal" evidence="7">
    <location>
        <begin position="2"/>
        <end position="64"/>
    </location>
</feature>
<feature type="binding site" evidence="5">
    <location>
        <begin position="82"/>
        <end position="83"/>
    </location>
    <ligand>
        <name>5-phospho-alpha-D-ribose 1-diphosphate</name>
        <dbReference type="ChEBI" id="CHEBI:58017"/>
    </ligand>
</feature>
<organism evidence="8 9">
    <name type="scientific">Bacillus carboniphilus</name>
    <dbReference type="NCBI Taxonomy" id="86663"/>
    <lineage>
        <taxon>Bacteria</taxon>
        <taxon>Bacillati</taxon>
        <taxon>Bacillota</taxon>
        <taxon>Bacilli</taxon>
        <taxon>Bacillales</taxon>
        <taxon>Bacillaceae</taxon>
        <taxon>Bacillus</taxon>
    </lineage>
</organism>
<dbReference type="Proteomes" id="UP001500782">
    <property type="component" value="Unassembled WGS sequence"/>
</dbReference>
<keyword evidence="2 5" id="KW-0808">Transferase</keyword>
<comment type="catalytic activity">
    <reaction evidence="5">
        <text>N-(5-phospho-beta-D-ribosyl)anthranilate + diphosphate = 5-phospho-alpha-D-ribose 1-diphosphate + anthranilate</text>
        <dbReference type="Rhea" id="RHEA:11768"/>
        <dbReference type="ChEBI" id="CHEBI:16567"/>
        <dbReference type="ChEBI" id="CHEBI:18277"/>
        <dbReference type="ChEBI" id="CHEBI:33019"/>
        <dbReference type="ChEBI" id="CHEBI:58017"/>
        <dbReference type="EC" id="2.4.2.18"/>
    </reaction>
</comment>
<feature type="binding site" evidence="5">
    <location>
        <position position="91"/>
    </location>
    <ligand>
        <name>Mg(2+)</name>
        <dbReference type="ChEBI" id="CHEBI:18420"/>
        <label>1</label>
    </ligand>
</feature>
<gene>
    <name evidence="5 8" type="primary">trpD</name>
    <name evidence="8" type="ORF">GCM10008967_19520</name>
</gene>
<keyword evidence="1 5" id="KW-0328">Glycosyltransferase</keyword>
<dbReference type="InterPro" id="IPR017459">
    <property type="entry name" value="Glycosyl_Trfase_fam3_N_dom"/>
</dbReference>
<protein>
    <recommendedName>
        <fullName evidence="5">Anthranilate phosphoribosyltransferase</fullName>
        <ecNumber evidence="5">2.4.2.18</ecNumber>
    </recommendedName>
</protein>
<dbReference type="InterPro" id="IPR000312">
    <property type="entry name" value="Glycosyl_Trfase_fam3"/>
</dbReference>
<feature type="binding site" evidence="5">
    <location>
        <begin position="107"/>
        <end position="115"/>
    </location>
    <ligand>
        <name>5-phospho-alpha-D-ribose 1-diphosphate</name>
        <dbReference type="ChEBI" id="CHEBI:58017"/>
    </ligand>
</feature>
<dbReference type="RefSeq" id="WP_343798615.1">
    <property type="nucleotide sequence ID" value="NZ_BAAADJ010000021.1"/>
</dbReference>
<sequence length="339" mass="36421">MKKILQQLSEGKSLSIGEMKEAVKLMFLDETTESEIAALLMALKLKGETVEEITGLVEALRENALVFEDQIPGLIDNCGTGGDGSKSFNISTTSAFVLAGAGLKVAKHGNRSITSRSGSADVLEYLGVSLKMSATEVKNTIEEVGIAFLFAPHVHPMMKKIMNVRRSLNIPTIFNLIGPLTNPLQLETQVLGIYREDLLEPFAEVLRNLGRKRAVVLYGAGGVDEATLIGENHYVLLNDGVITKHTISPEDVGLEPASKEKIVGGDAKENASILKNVLSGQEGPHLDTVLLNAGIGLFASGTVTTIQEGVHEARKSIHSGKAYEKLVELVKISVKKEVI</sequence>
<keyword evidence="5" id="KW-0460">Magnesium</keyword>
<dbReference type="SUPFAM" id="SSF52418">
    <property type="entry name" value="Nucleoside phosphorylase/phosphoribosyltransferase catalytic domain"/>
    <property type="match status" value="1"/>
</dbReference>
<comment type="subunit">
    <text evidence="5">Homodimer.</text>
</comment>
<keyword evidence="3 5" id="KW-0822">Tryptophan biosynthesis</keyword>
<accession>A0ABN0W8Q2</accession>
<reference evidence="8 9" key="1">
    <citation type="journal article" date="2019" name="Int. J. Syst. Evol. Microbiol.">
        <title>The Global Catalogue of Microorganisms (GCM) 10K type strain sequencing project: providing services to taxonomists for standard genome sequencing and annotation.</title>
        <authorList>
            <consortium name="The Broad Institute Genomics Platform"/>
            <consortium name="The Broad Institute Genome Sequencing Center for Infectious Disease"/>
            <person name="Wu L."/>
            <person name="Ma J."/>
        </authorList>
    </citation>
    <scope>NUCLEOTIDE SEQUENCE [LARGE SCALE GENOMIC DNA]</scope>
    <source>
        <strain evidence="8 9">JCM 9731</strain>
    </source>
</reference>
<evidence type="ECO:0000259" key="7">
    <source>
        <dbReference type="Pfam" id="PF02885"/>
    </source>
</evidence>
<evidence type="ECO:0000256" key="1">
    <source>
        <dbReference type="ARBA" id="ARBA00022676"/>
    </source>
</evidence>
<dbReference type="GO" id="GO:0016757">
    <property type="term" value="F:glycosyltransferase activity"/>
    <property type="evidence" value="ECO:0007669"/>
    <property type="project" value="UniProtKB-KW"/>
</dbReference>